<feature type="transmembrane region" description="Helical" evidence="7">
    <location>
        <begin position="2083"/>
        <end position="2101"/>
    </location>
</feature>
<feature type="transmembrane region" description="Helical" evidence="7">
    <location>
        <begin position="2113"/>
        <end position="2140"/>
    </location>
</feature>
<evidence type="ECO:0000256" key="7">
    <source>
        <dbReference type="SAM" id="Phobius"/>
    </source>
</evidence>
<reference evidence="11" key="1">
    <citation type="submission" date="2025-08" db="UniProtKB">
        <authorList>
            <consortium name="RefSeq"/>
        </authorList>
    </citation>
    <scope>IDENTIFICATION</scope>
</reference>
<comment type="subcellular location">
    <subcellularLocation>
        <location evidence="1">Membrane</location>
        <topology evidence="1">Multi-pass membrane protein</topology>
    </subcellularLocation>
</comment>
<keyword evidence="5 7" id="KW-0472">Membrane</keyword>
<feature type="transmembrane region" description="Helical" evidence="7">
    <location>
        <begin position="2014"/>
        <end position="2034"/>
    </location>
</feature>
<dbReference type="OrthoDB" id="6631241at2759"/>
<evidence type="ECO:0000256" key="5">
    <source>
        <dbReference type="ARBA" id="ARBA00023136"/>
    </source>
</evidence>
<feature type="domain" description="PLAT" evidence="9">
    <location>
        <begin position="1210"/>
        <end position="1326"/>
    </location>
</feature>
<evidence type="ECO:0000256" key="4">
    <source>
        <dbReference type="ARBA" id="ARBA00022989"/>
    </source>
</evidence>
<evidence type="ECO:0000256" key="6">
    <source>
        <dbReference type="PROSITE-ProRule" id="PRU00152"/>
    </source>
</evidence>
<evidence type="ECO:0000256" key="1">
    <source>
        <dbReference type="ARBA" id="ARBA00004141"/>
    </source>
</evidence>
<keyword evidence="4 7" id="KW-1133">Transmembrane helix</keyword>
<comment type="similarity">
    <text evidence="2">Belongs to the polycystin family.</text>
</comment>
<feature type="transmembrane region" description="Helical" evidence="7">
    <location>
        <begin position="1701"/>
        <end position="1718"/>
    </location>
</feature>
<feature type="transmembrane region" description="Helical" evidence="7">
    <location>
        <begin position="1546"/>
        <end position="1573"/>
    </location>
</feature>
<evidence type="ECO:0000256" key="2">
    <source>
        <dbReference type="ARBA" id="ARBA00007200"/>
    </source>
</evidence>
<evidence type="ECO:0000259" key="9">
    <source>
        <dbReference type="PROSITE" id="PS50095"/>
    </source>
</evidence>
<feature type="transmembrane region" description="Helical" evidence="7">
    <location>
        <begin position="1393"/>
        <end position="1416"/>
    </location>
</feature>
<dbReference type="Proteomes" id="UP001165740">
    <property type="component" value="Chromosome 11"/>
</dbReference>
<protein>
    <submittedName>
        <fullName evidence="11">Uncharacterized protein LOC106054822 isoform X1</fullName>
    </submittedName>
</protein>
<dbReference type="InterPro" id="IPR036392">
    <property type="entry name" value="PLAT/LH2_dom_sf"/>
</dbReference>
<dbReference type="Pfam" id="PF20519">
    <property type="entry name" value="Polycystin_dom"/>
    <property type="match status" value="1"/>
</dbReference>
<dbReference type="SUPFAM" id="SSF49723">
    <property type="entry name" value="Lipase/lipooxygenase domain (PLAT/LH2 domain)"/>
    <property type="match status" value="1"/>
</dbReference>
<feature type="transmembrane region" description="Helical" evidence="7">
    <location>
        <begin position="1337"/>
        <end position="1354"/>
    </location>
</feature>
<accession>A0A9U8DZ97</accession>
<evidence type="ECO:0000313" key="11">
    <source>
        <dbReference type="RefSeq" id="XP_013066335.2"/>
    </source>
</evidence>
<evidence type="ECO:0000256" key="3">
    <source>
        <dbReference type="ARBA" id="ARBA00022692"/>
    </source>
</evidence>
<gene>
    <name evidence="11" type="primary">LOC106054822</name>
</gene>
<organism evidence="10 11">
    <name type="scientific">Biomphalaria glabrata</name>
    <name type="common">Bloodfluke planorb</name>
    <name type="synonym">Freshwater snail</name>
    <dbReference type="NCBI Taxonomy" id="6526"/>
    <lineage>
        <taxon>Eukaryota</taxon>
        <taxon>Metazoa</taxon>
        <taxon>Spiralia</taxon>
        <taxon>Lophotrochozoa</taxon>
        <taxon>Mollusca</taxon>
        <taxon>Gastropoda</taxon>
        <taxon>Heterobranchia</taxon>
        <taxon>Euthyneura</taxon>
        <taxon>Panpulmonata</taxon>
        <taxon>Hygrophila</taxon>
        <taxon>Lymnaeoidea</taxon>
        <taxon>Planorbidae</taxon>
        <taxon>Biomphalaria</taxon>
    </lineage>
</organism>
<keyword evidence="8" id="KW-0732">Signal</keyword>
<keyword evidence="3 7" id="KW-0812">Transmembrane</keyword>
<evidence type="ECO:0000256" key="8">
    <source>
        <dbReference type="SAM" id="SignalP"/>
    </source>
</evidence>
<dbReference type="Gene3D" id="2.60.60.20">
    <property type="entry name" value="PLAT/LH2 domain"/>
    <property type="match status" value="1"/>
</dbReference>
<evidence type="ECO:0000313" key="10">
    <source>
        <dbReference type="Proteomes" id="UP001165740"/>
    </source>
</evidence>
<feature type="signal peptide" evidence="8">
    <location>
        <begin position="1"/>
        <end position="31"/>
    </location>
</feature>
<dbReference type="InterPro" id="IPR001024">
    <property type="entry name" value="PLAT/LH2_dom"/>
</dbReference>
<feature type="transmembrane region" description="Helical" evidence="7">
    <location>
        <begin position="1593"/>
        <end position="1614"/>
    </location>
</feature>
<dbReference type="RefSeq" id="XP_013066335.2">
    <property type="nucleotide sequence ID" value="XM_013210881.2"/>
</dbReference>
<sequence length="2162" mass="250562">MYKNRCRFVSKMTWKLFAAFSFCLCNYQCRCSEQDTPEEIFKLEVEQQRVKPGEAINFSVVYTRLFLENDFLITVYQFGAVIEQCISPAVYHRAGSEELSLSARYSRDFEIVFARVGIYKVVASIEWTMFNSSIVMIVILPQEIERYFAKCKGILFTANGFALSHYLNGINRQVDFSEWLELKSLLTSSACWNVTNSNVVWHIEKHGQKIYSDRSDPFWCPHSSHIGQVNLTTYMINHASTFVPLPPMSSPEITLQPYSLPPGLFRICLHIILTYSNFKHCGFLLRQATHEDVTDMILTSFWPREYSFFWPNNNDLKLDASETFFYYQHPDSGNIGDIGLRAKWVCGSLHICYSIAKNLNSSFHEVSYNSKSIDLPFSGFALQLLSSWVKDFEDQINVTLIISVVDPITNLTGVKVKRWIVIFTDSSVQYYIPFFRIRRLSNQWRIITPTRSLLLAIACVMCEHLERDYLNFTWAIIKINSSSENGNWSLQDLNYIKYQSFYYGINLLGLRMSKFRVICFLTYINEEEDVKLWSYSIRTFRISDIPQTEPIIIQPSVGFYKQHRYETIRHLYFRINTSSVLKASPSSYPLFFNTFNFRETSDLLTSSVETVFNIHLAANELPGLIIGGAFGGFAYLQKYMFITKNIIFYYNTTKVMSEIEDIVERFASTDDYRLLRPLFSIASTVQNEYPEKIQSMTARILAHFLDLDHSNIVLAEYRSMLHRLSDIVRNFQNADMQLIYLLLKVIMLIFDLNKTYYCEYYDLQSLSVYVIILEKAAVVIEQYLMTISNRTSPTELRMKIYTMPFDVTVLESYSLMIKNLKYISNVLSISLTKPYPVKASLNSEIFYLQAFWVDSSAYEQVELLLNNTDVHVYIDVRKEMFHPLTIDTNVHLSGFRHDRYLPAAYYGVPLNAPEVYINIDQKGFNPYPLKTQNEDMFNIFFDFGDNEAEISKPPPSEHVLKYVIDEKLNIKDSDCLIIQFPTSTMRDTLVKIWSSSKYNLIVRRIKSSFETDIQDIFDVVPETLPVSFFPSYGNINADLRSIILPKLSTHEIISKKASSWYIMIHLQIGMTYRGKMPFFNNTNEKIFITCQQLACVKLMEIGGTWTHEDCHATHFSLGTPYRLNCICASGNIFTGGVNTCGHKMPRLQFQVDRFTLITSKSTLIQVFFVLVLVCFISLAIICRTRKLDRLERSLGNVHSSFELCNPYHKYQYLVCVVTGWLSGSFKTNPVLVIVGSNNISQKYYLILEDSYYKAGSEVWFLISSPIYLGNLQFAIIGVESGVIGKHTWYLSMLFLKDLSTEQDWYCSINCWLHHSYVVKPFNTFASQGKTRFFLEKFLRFLTTLHVFMGIVYNVPGSKFNKTQHALSCFVTVLLTMAMTTRQQQEKDANYADWIFYASFGIASIYSVIVNIFLSLARPSYNDRNRLQWPCTIKHEELSYFEVTKEKCLTSKARKVPLYKPEEREVLSHNVEFDTNVDPCEWNISLSTFLFNAKINKERLSVPSSLEFLQAHGRSRRVRDSTLHMAEIAPFLDRIKSGLTHSLLSKIALLLTLPTYFINSVLILTAISLLYMIVRNAFMLKQSLDDDYYTNLGASLVMTAFLIQPAIIFLIALLLSERWQDFRHEAESRVRDNCKAFAMRVKMLALRKVQLSKSWKQQPVQYNDKYIDFIRAKCMQISVSTAGKISSSTTAAASFTVSTKKYRMFIAILLMIVIMNLRSSHTRSSFLQSSLFKTILDYRNTEEQMVLIDNIWEELLTSSYFGFRNQLANINTTATLFSVSTVNVMQVRIYPPDVSHMPHEIIPNVNETLKNFKYEDRNFAYTWKKVTLRDIGSGAYTYVPDESMVSAFDGGYEFVYTLKDQRPSFLLDLKSRNWLDEYTIYVVIGTVFYNADTKMITFVQTQFEKIEVGMFLKSHNVATLLMFDTPYANLQLLTCKILFGIEAVIEIYVKVKHISCLGFRSMKKWDILMGFVEPIVYITTSVFLALEQTAYSNLIKSFKTSMTYKFTNHVNFHNFYSTSQITLLLLCGLAVINFIHAFQYVNNRLLQIFVTMLPDIYTVFFPTGCAIILVGILGHLLYMYVLEYHTLWAAITTAFSFMYAAMTNSWKIMRKENINLYVMVFSFLLNYIILNHFVAVINVLYNQVKLEQPRKTEKQPKRLHFSS</sequence>
<comment type="caution">
    <text evidence="6">Lacks conserved residue(s) required for the propagation of feature annotation.</text>
</comment>
<dbReference type="InterPro" id="IPR046791">
    <property type="entry name" value="Polycystin_dom"/>
</dbReference>
<dbReference type="GeneID" id="106054822"/>
<dbReference type="GO" id="GO:0016020">
    <property type="term" value="C:membrane"/>
    <property type="evidence" value="ECO:0007669"/>
    <property type="project" value="UniProtKB-SubCell"/>
</dbReference>
<dbReference type="PANTHER" id="PTHR10877:SF183">
    <property type="entry name" value="AT14535P-RELATED"/>
    <property type="match status" value="1"/>
</dbReference>
<dbReference type="PANTHER" id="PTHR10877">
    <property type="entry name" value="POLYCYSTIN FAMILY MEMBER"/>
    <property type="match status" value="1"/>
</dbReference>
<dbReference type="InterPro" id="IPR051223">
    <property type="entry name" value="Polycystin"/>
</dbReference>
<name>A0A9U8DZ97_BIOGL</name>
<proteinExistence type="inferred from homology"/>
<feature type="transmembrane region" description="Helical" evidence="7">
    <location>
        <begin position="2055"/>
        <end position="2077"/>
    </location>
</feature>
<keyword evidence="10" id="KW-1185">Reference proteome</keyword>
<feature type="chain" id="PRO_5040913991" evidence="8">
    <location>
        <begin position="32"/>
        <end position="2162"/>
    </location>
</feature>
<feature type="transmembrane region" description="Helical" evidence="7">
    <location>
        <begin position="1163"/>
        <end position="1182"/>
    </location>
</feature>
<dbReference type="PROSITE" id="PS50095">
    <property type="entry name" value="PLAT"/>
    <property type="match status" value="1"/>
</dbReference>